<dbReference type="EMBL" id="JAINWF010000001">
    <property type="protein sequence ID" value="MCD1606612.1"/>
    <property type="molecule type" value="Genomic_DNA"/>
</dbReference>
<protein>
    <submittedName>
        <fullName evidence="1">Helix-turn-helix domain-containing protein</fullName>
    </submittedName>
</protein>
<dbReference type="Proteomes" id="UP001138989">
    <property type="component" value="Unassembled WGS sequence"/>
</dbReference>
<accession>A0A1I3U4Q7</accession>
<evidence type="ECO:0000313" key="1">
    <source>
        <dbReference type="EMBL" id="MCD1606612.1"/>
    </source>
</evidence>
<evidence type="ECO:0000313" key="2">
    <source>
        <dbReference type="Proteomes" id="UP001138989"/>
    </source>
</evidence>
<comment type="caution">
    <text evidence="1">The sequence shown here is derived from an EMBL/GenBank/DDBJ whole genome shotgun (WGS) entry which is preliminary data.</text>
</comment>
<name>A0A1I3U4Q7_9GAMM</name>
<proteinExistence type="predicted"/>
<reference evidence="1" key="1">
    <citation type="submission" date="2021-08" db="EMBL/GenBank/DDBJ databases">
        <title>Isolation and characterization of neutrophilic mixotrophic iron-oxidizing bacteria from deep-sea hydrothermal vents.</title>
        <authorList>
            <person name="He Y."/>
        </authorList>
    </citation>
    <scope>NUCLEOTIDE SEQUENCE</scope>
    <source>
        <strain evidence="1">IOP_13</strain>
    </source>
</reference>
<dbReference type="AlphaFoldDB" id="A0A1I3U4Q7"/>
<gene>
    <name evidence="1" type="ORF">K7H17_01860</name>
</gene>
<keyword evidence="2" id="KW-1185">Reference proteome</keyword>
<sequence>MGRPRKLQGDHVAILVAIVESDPTATLEEIGAELARRTGLSVHQ</sequence>
<organism evidence="1 2">
    <name type="scientific">Stutzerimonas kunmingensis</name>
    <dbReference type="NCBI Taxonomy" id="1211807"/>
    <lineage>
        <taxon>Bacteria</taxon>
        <taxon>Pseudomonadati</taxon>
        <taxon>Pseudomonadota</taxon>
        <taxon>Gammaproteobacteria</taxon>
        <taxon>Pseudomonadales</taxon>
        <taxon>Pseudomonadaceae</taxon>
        <taxon>Stutzerimonas</taxon>
    </lineage>
</organism>